<dbReference type="RefSeq" id="XP_040766538.1">
    <property type="nucleotide sequence ID" value="XM_040908463.1"/>
</dbReference>
<name>A0A165FDD2_9APHY</name>
<dbReference type="GeneID" id="63825492"/>
<dbReference type="STRING" id="1314785.A0A165FDD2"/>
<feature type="compositionally biased region" description="Acidic residues" evidence="1">
    <location>
        <begin position="111"/>
        <end position="121"/>
    </location>
</feature>
<dbReference type="InParanoid" id="A0A165FDD2"/>
<proteinExistence type="predicted"/>
<evidence type="ECO:0000313" key="3">
    <source>
        <dbReference type="Proteomes" id="UP000076871"/>
    </source>
</evidence>
<reference evidence="2 3" key="1">
    <citation type="journal article" date="2016" name="Mol. Biol. Evol.">
        <title>Comparative Genomics of Early-Diverging Mushroom-Forming Fungi Provides Insights into the Origins of Lignocellulose Decay Capabilities.</title>
        <authorList>
            <person name="Nagy L.G."/>
            <person name="Riley R."/>
            <person name="Tritt A."/>
            <person name="Adam C."/>
            <person name="Daum C."/>
            <person name="Floudas D."/>
            <person name="Sun H."/>
            <person name="Yadav J.S."/>
            <person name="Pangilinan J."/>
            <person name="Larsson K.H."/>
            <person name="Matsuura K."/>
            <person name="Barry K."/>
            <person name="Labutti K."/>
            <person name="Kuo R."/>
            <person name="Ohm R.A."/>
            <person name="Bhattacharya S.S."/>
            <person name="Shirouzu T."/>
            <person name="Yoshinaga Y."/>
            <person name="Martin F.M."/>
            <person name="Grigoriev I.V."/>
            <person name="Hibbett D.S."/>
        </authorList>
    </citation>
    <scope>NUCLEOTIDE SEQUENCE [LARGE SCALE GENOMIC DNA]</scope>
    <source>
        <strain evidence="2 3">93-53</strain>
    </source>
</reference>
<dbReference type="AlphaFoldDB" id="A0A165FDD2"/>
<dbReference type="Proteomes" id="UP000076871">
    <property type="component" value="Unassembled WGS sequence"/>
</dbReference>
<protein>
    <submittedName>
        <fullName evidence="2">Uncharacterized protein</fullName>
    </submittedName>
</protein>
<accession>A0A165FDD2</accession>
<evidence type="ECO:0000313" key="2">
    <source>
        <dbReference type="EMBL" id="KZT08798.1"/>
    </source>
</evidence>
<dbReference type="EMBL" id="KV427614">
    <property type="protein sequence ID" value="KZT08798.1"/>
    <property type="molecule type" value="Genomic_DNA"/>
</dbReference>
<gene>
    <name evidence="2" type="ORF">LAESUDRAFT_723730</name>
</gene>
<keyword evidence="3" id="KW-1185">Reference proteome</keyword>
<sequence length="259" mass="28539">MTPRTRSRPRPILKRDMSPTPLSIDLPFVTCDYIFSPHVHFPPTPWMASMRFTHSPHTYDRAPIVVSPNACLLPNRGERKPHSQLRSPAADLDKERRRGRSRSRSSSREREEEEDEDEDETDVKGSYFHPRAYEACAPEPLDVPSTALDLHSLPSLVPDLSPSDDPDDAVITPLDPSVSAILTTPIPLRLADSPQAFAASTPSAVCGMQATDGSLIYNLPAMLTSEGKRSRPILKRSGTARTRVTMLSPSLDEGCLGGF</sequence>
<dbReference type="OrthoDB" id="3204502at2759"/>
<organism evidence="2 3">
    <name type="scientific">Laetiporus sulphureus 93-53</name>
    <dbReference type="NCBI Taxonomy" id="1314785"/>
    <lineage>
        <taxon>Eukaryota</taxon>
        <taxon>Fungi</taxon>
        <taxon>Dikarya</taxon>
        <taxon>Basidiomycota</taxon>
        <taxon>Agaricomycotina</taxon>
        <taxon>Agaricomycetes</taxon>
        <taxon>Polyporales</taxon>
        <taxon>Laetiporus</taxon>
    </lineage>
</organism>
<feature type="region of interest" description="Disordered" evidence="1">
    <location>
        <begin position="73"/>
        <end position="126"/>
    </location>
</feature>
<evidence type="ECO:0000256" key="1">
    <source>
        <dbReference type="SAM" id="MobiDB-lite"/>
    </source>
</evidence>